<organism evidence="1 2">
    <name type="scientific">Romanomermis culicivorax</name>
    <name type="common">Nematode worm</name>
    <dbReference type="NCBI Taxonomy" id="13658"/>
    <lineage>
        <taxon>Eukaryota</taxon>
        <taxon>Metazoa</taxon>
        <taxon>Ecdysozoa</taxon>
        <taxon>Nematoda</taxon>
        <taxon>Enoplea</taxon>
        <taxon>Dorylaimia</taxon>
        <taxon>Mermithida</taxon>
        <taxon>Mermithoidea</taxon>
        <taxon>Mermithidae</taxon>
        <taxon>Romanomermis</taxon>
    </lineage>
</organism>
<dbReference type="WBParaSite" id="nRc.2.0.1.t23883-RA">
    <property type="protein sequence ID" value="nRc.2.0.1.t23883-RA"/>
    <property type="gene ID" value="nRc.2.0.1.g23883"/>
</dbReference>
<protein>
    <submittedName>
        <fullName evidence="2">Uncharacterized protein</fullName>
    </submittedName>
</protein>
<accession>A0A915JBK9</accession>
<name>A0A915JBK9_ROMCU</name>
<dbReference type="AlphaFoldDB" id="A0A915JBK9"/>
<dbReference type="Proteomes" id="UP000887565">
    <property type="component" value="Unplaced"/>
</dbReference>
<sequence length="117" mass="13542">PHLFIRKQLNRVCFYYLQAEHALSPLLLSTTEAAINCHFVSPLITVSCTAYRKKTKINPIYNYWKQIKKSKMIAKDGMPFFSVQITTTLNALLESLAMEVEVGFQYFPYDLMKADQI</sequence>
<evidence type="ECO:0000313" key="2">
    <source>
        <dbReference type="WBParaSite" id="nRc.2.0.1.t23883-RA"/>
    </source>
</evidence>
<reference evidence="2" key="1">
    <citation type="submission" date="2022-11" db="UniProtKB">
        <authorList>
            <consortium name="WormBaseParasite"/>
        </authorList>
    </citation>
    <scope>IDENTIFICATION</scope>
</reference>
<keyword evidence="1" id="KW-1185">Reference proteome</keyword>
<proteinExistence type="predicted"/>
<evidence type="ECO:0000313" key="1">
    <source>
        <dbReference type="Proteomes" id="UP000887565"/>
    </source>
</evidence>